<organism evidence="7">
    <name type="scientific">bioreactor metagenome</name>
    <dbReference type="NCBI Taxonomy" id="1076179"/>
    <lineage>
        <taxon>unclassified sequences</taxon>
        <taxon>metagenomes</taxon>
        <taxon>ecological metagenomes</taxon>
    </lineage>
</organism>
<keyword evidence="4 5" id="KW-0472">Membrane</keyword>
<reference evidence="7" key="1">
    <citation type="submission" date="2019-08" db="EMBL/GenBank/DDBJ databases">
        <authorList>
            <person name="Kucharzyk K."/>
            <person name="Murdoch R.W."/>
            <person name="Higgins S."/>
            <person name="Loffler F."/>
        </authorList>
    </citation>
    <scope>NUCLEOTIDE SEQUENCE</scope>
</reference>
<dbReference type="GO" id="GO:0140359">
    <property type="term" value="F:ABC-type transporter activity"/>
    <property type="evidence" value="ECO:0007669"/>
    <property type="project" value="InterPro"/>
</dbReference>
<evidence type="ECO:0000256" key="2">
    <source>
        <dbReference type="ARBA" id="ARBA00022692"/>
    </source>
</evidence>
<feature type="transmembrane region" description="Helical" evidence="5">
    <location>
        <begin position="369"/>
        <end position="390"/>
    </location>
</feature>
<dbReference type="EMBL" id="VSSQ01022196">
    <property type="protein sequence ID" value="MPM68329.1"/>
    <property type="molecule type" value="Genomic_DNA"/>
</dbReference>
<dbReference type="Pfam" id="PF12698">
    <property type="entry name" value="ABC2_membrane_3"/>
    <property type="match status" value="1"/>
</dbReference>
<gene>
    <name evidence="7" type="ORF">SDC9_115261</name>
</gene>
<dbReference type="AlphaFoldDB" id="A0A645BSC5"/>
<feature type="transmembrane region" description="Helical" evidence="5">
    <location>
        <begin position="202"/>
        <end position="226"/>
    </location>
</feature>
<feature type="domain" description="ABC-2 type transporter transmembrane" evidence="6">
    <location>
        <begin position="24"/>
        <end position="412"/>
    </location>
</feature>
<proteinExistence type="predicted"/>
<evidence type="ECO:0000256" key="4">
    <source>
        <dbReference type="ARBA" id="ARBA00023136"/>
    </source>
</evidence>
<comment type="subcellular location">
    <subcellularLocation>
        <location evidence="1">Membrane</location>
        <topology evidence="1">Multi-pass membrane protein</topology>
    </subcellularLocation>
</comment>
<feature type="transmembrane region" description="Helical" evidence="5">
    <location>
        <begin position="247"/>
        <end position="271"/>
    </location>
</feature>
<comment type="caution">
    <text evidence="7">The sequence shown here is derived from an EMBL/GenBank/DDBJ whole genome shotgun (WGS) entry which is preliminary data.</text>
</comment>
<feature type="transmembrane region" description="Helical" evidence="5">
    <location>
        <begin position="302"/>
        <end position="328"/>
    </location>
</feature>
<feature type="transmembrane region" description="Helical" evidence="5">
    <location>
        <begin position="397"/>
        <end position="417"/>
    </location>
</feature>
<evidence type="ECO:0000256" key="1">
    <source>
        <dbReference type="ARBA" id="ARBA00004141"/>
    </source>
</evidence>
<dbReference type="InterPro" id="IPR013525">
    <property type="entry name" value="ABC2_TM"/>
</dbReference>
<keyword evidence="2 5" id="KW-0812">Transmembrane</keyword>
<sequence length="443" mass="48311">MKKNSLTGWNDVFTFTLKQTLKSKAFIISYAIIIVLLLISMPIVSTLTSKDNSDSTSLNTVKKIYVNNKTNISSIDFKGVLQDETLKNISFEPMKDDYNVVSERIEKSEQESIILTISEVQDKYSLEFVKATKGPVKESNLNTLSDSIKKEFETIKLNALGVNSSQLDMINAEVKTNVFITDVNGVEVVKEDTSISGSEYGFIYGILFIVMIVNIMASTQIATSILTEKSTRVIEYLLTSVKPLAIMVGKILGMLTAVLFQVVSMIVALFISNRISSGLSSSSGESVISQYLPKNIFQNLNLINIIFCLILIAVGMIIYATLAGLAGASISRLEELSEGLSLFAFINLIGAYIGMGAAGVLMASGINGFVIFSFLFPLSSVFILPGALLIGKVTLPLVLAAIALQIITIVLLFKFVAKVYETLILHNGNKIKVKELIKISKTV</sequence>
<feature type="transmembrane region" description="Helical" evidence="5">
    <location>
        <begin position="25"/>
        <end position="44"/>
    </location>
</feature>
<keyword evidence="3 5" id="KW-1133">Transmembrane helix</keyword>
<evidence type="ECO:0000313" key="7">
    <source>
        <dbReference type="EMBL" id="MPM68329.1"/>
    </source>
</evidence>
<evidence type="ECO:0000256" key="5">
    <source>
        <dbReference type="SAM" id="Phobius"/>
    </source>
</evidence>
<evidence type="ECO:0000259" key="6">
    <source>
        <dbReference type="Pfam" id="PF12698"/>
    </source>
</evidence>
<feature type="transmembrane region" description="Helical" evidence="5">
    <location>
        <begin position="340"/>
        <end position="363"/>
    </location>
</feature>
<evidence type="ECO:0000256" key="3">
    <source>
        <dbReference type="ARBA" id="ARBA00022989"/>
    </source>
</evidence>
<dbReference type="GO" id="GO:0016020">
    <property type="term" value="C:membrane"/>
    <property type="evidence" value="ECO:0007669"/>
    <property type="project" value="UniProtKB-SubCell"/>
</dbReference>
<accession>A0A645BSC5</accession>
<protein>
    <recommendedName>
        <fullName evidence="6">ABC-2 type transporter transmembrane domain-containing protein</fullName>
    </recommendedName>
</protein>
<name>A0A645BSC5_9ZZZZ</name>